<dbReference type="STRING" id="1123384.AJ81_08850"/>
<dbReference type="GO" id="GO:0004713">
    <property type="term" value="F:protein tyrosine kinase activity"/>
    <property type="evidence" value="ECO:0007669"/>
    <property type="project" value="TreeGrafter"/>
</dbReference>
<dbReference type="KEGG" id="phy:AJ81_08850"/>
<reference evidence="10 11" key="1">
    <citation type="submission" date="2014-01" db="EMBL/GenBank/DDBJ databases">
        <title>Genome sequencing of Thermotog hypogea.</title>
        <authorList>
            <person name="Zhang X."/>
            <person name="Alvare G."/>
            <person name="Fristensky B."/>
            <person name="Chen L."/>
            <person name="Suen T."/>
            <person name="Chen Q."/>
            <person name="Ma K."/>
        </authorList>
    </citation>
    <scope>NUCLEOTIDE SEQUENCE [LARGE SCALE GENOMIC DNA]</scope>
    <source>
        <strain evidence="10 11">DSM 11164</strain>
    </source>
</reference>
<evidence type="ECO:0000259" key="8">
    <source>
        <dbReference type="Pfam" id="PF02706"/>
    </source>
</evidence>
<evidence type="ECO:0000313" key="10">
    <source>
        <dbReference type="EMBL" id="AJC74263.1"/>
    </source>
</evidence>
<dbReference type="EMBL" id="CP007141">
    <property type="protein sequence ID" value="AJC74263.1"/>
    <property type="molecule type" value="Genomic_DNA"/>
</dbReference>
<evidence type="ECO:0000256" key="2">
    <source>
        <dbReference type="ARBA" id="ARBA00022475"/>
    </source>
</evidence>
<sequence length="643" mass="73686">MEKYHDEEITLSDILRILKRRKNWIIGITFLTICVTFVYLLYFAKPVYEITAVIKLPRGASSQIALSPQLSFLGVSQSPALTEQMEIMKSRRVLISVVNDLKLTEYFSKKSKDEVSQESVVSALLKNVVNVSSVKDTSLIKLTVSLDDREMAYKIARSIIDNYIRVARELNKDENTYLLEFVERQLPTVERELTEIENKLLNFQKTKSILPSEELNALIRKFYDLDGKIVEAQLNYQNLQSQLSVLKQNISQLKGMIKILEYVPDSAKLQELRKRLLDLQIRYNTLELQYTENSPEMRQIEQQISVVQQMINEEISRILSSQFETEDPILRGYYLQLINLQTNLEVSKSHISSLEQVRIQLEKELQKFPDLQREYATLLRDYNLKQQTYTLLRSRREELRLSTAGMSFNVPIVLDEPYLPERPAKPNRRLILAVAFVLGVFLGVLIAFLREAFDQKIRDEYDVLKTIGEEPILYQPSKDGKKDLEALKHIVVQTLNSTGAEPSHVHLLVSSTNSSWKIPIIEGMIELLSKSGKKTVLVNLDGNSSLPPIPKEAKVLSFDGEPLSFSDEGLKKILKDVSHENTVVILSAPTFTSAETKVLSYDANQTVLVLKANDSKRSDLLYAMKNLKNPKFILVREKSKKNL</sequence>
<organism evidence="10 11">
    <name type="scientific">Pseudothermotoga hypogea DSM 11164 = NBRC 106472</name>
    <dbReference type="NCBI Taxonomy" id="1123384"/>
    <lineage>
        <taxon>Bacteria</taxon>
        <taxon>Thermotogati</taxon>
        <taxon>Thermotogota</taxon>
        <taxon>Thermotogae</taxon>
        <taxon>Thermotogales</taxon>
        <taxon>Thermotogaceae</taxon>
        <taxon>Pseudothermotoga</taxon>
    </lineage>
</organism>
<evidence type="ECO:0000259" key="9">
    <source>
        <dbReference type="Pfam" id="PF13807"/>
    </source>
</evidence>
<feature type="transmembrane region" description="Helical" evidence="7">
    <location>
        <begin position="430"/>
        <end position="449"/>
    </location>
</feature>
<keyword evidence="3 7" id="KW-0812">Transmembrane</keyword>
<dbReference type="Proteomes" id="UP000077469">
    <property type="component" value="Chromosome"/>
</dbReference>
<dbReference type="OrthoDB" id="9794577at2"/>
<dbReference type="RefSeq" id="WP_051368780.1">
    <property type="nucleotide sequence ID" value="NC_022795.1"/>
</dbReference>
<dbReference type="InterPro" id="IPR032807">
    <property type="entry name" value="GNVR"/>
</dbReference>
<dbReference type="AlphaFoldDB" id="A0A0X1KSL0"/>
<keyword evidence="4 7" id="KW-1133">Transmembrane helix</keyword>
<gene>
    <name evidence="10" type="ORF">AJ81_08850</name>
</gene>
<feature type="coiled-coil region" evidence="6">
    <location>
        <begin position="179"/>
        <end position="289"/>
    </location>
</feature>
<comment type="subcellular location">
    <subcellularLocation>
        <location evidence="1">Cell membrane</location>
        <topology evidence="1">Multi-pass membrane protein</topology>
    </subcellularLocation>
</comment>
<dbReference type="Pfam" id="PF13807">
    <property type="entry name" value="GNVR"/>
    <property type="match status" value="1"/>
</dbReference>
<keyword evidence="5 7" id="KW-0472">Membrane</keyword>
<evidence type="ECO:0000256" key="6">
    <source>
        <dbReference type="SAM" id="Coils"/>
    </source>
</evidence>
<proteinExistence type="predicted"/>
<dbReference type="Pfam" id="PF02706">
    <property type="entry name" value="Wzz"/>
    <property type="match status" value="1"/>
</dbReference>
<keyword evidence="11" id="KW-1185">Reference proteome</keyword>
<dbReference type="InterPro" id="IPR003856">
    <property type="entry name" value="LPS_length_determ_N"/>
</dbReference>
<feature type="transmembrane region" description="Helical" evidence="7">
    <location>
        <begin position="24"/>
        <end position="44"/>
    </location>
</feature>
<dbReference type="PANTHER" id="PTHR32309">
    <property type="entry name" value="TYROSINE-PROTEIN KINASE"/>
    <property type="match status" value="1"/>
</dbReference>
<dbReference type="GO" id="GO:0005886">
    <property type="term" value="C:plasma membrane"/>
    <property type="evidence" value="ECO:0007669"/>
    <property type="project" value="UniProtKB-SubCell"/>
</dbReference>
<keyword evidence="6" id="KW-0175">Coiled coil</keyword>
<evidence type="ECO:0000313" key="11">
    <source>
        <dbReference type="Proteomes" id="UP000077469"/>
    </source>
</evidence>
<evidence type="ECO:0000256" key="1">
    <source>
        <dbReference type="ARBA" id="ARBA00004651"/>
    </source>
</evidence>
<feature type="domain" description="Polysaccharide chain length determinant N-terminal" evidence="8">
    <location>
        <begin position="7"/>
        <end position="101"/>
    </location>
</feature>
<feature type="domain" description="Tyrosine-protein kinase G-rich" evidence="9">
    <location>
        <begin position="371"/>
        <end position="452"/>
    </location>
</feature>
<keyword evidence="2" id="KW-1003">Cell membrane</keyword>
<evidence type="ECO:0000256" key="3">
    <source>
        <dbReference type="ARBA" id="ARBA00022692"/>
    </source>
</evidence>
<protein>
    <submittedName>
        <fullName evidence="10">Lipopolysaccharide biosynthesis protein</fullName>
    </submittedName>
</protein>
<evidence type="ECO:0000256" key="5">
    <source>
        <dbReference type="ARBA" id="ARBA00023136"/>
    </source>
</evidence>
<name>A0A0X1KSL0_9THEM</name>
<evidence type="ECO:0000256" key="7">
    <source>
        <dbReference type="SAM" id="Phobius"/>
    </source>
</evidence>
<dbReference type="PATRIC" id="fig|1123384.7.peg.1776"/>
<evidence type="ECO:0000256" key="4">
    <source>
        <dbReference type="ARBA" id="ARBA00022989"/>
    </source>
</evidence>
<dbReference type="PaxDb" id="1123384-AJ81_08850"/>
<accession>A0A0X1KSL0</accession>
<dbReference type="PANTHER" id="PTHR32309:SF13">
    <property type="entry name" value="FERRIC ENTEROBACTIN TRANSPORT PROTEIN FEPE"/>
    <property type="match status" value="1"/>
</dbReference>
<dbReference type="InterPro" id="IPR050445">
    <property type="entry name" value="Bact_polysacc_biosynth/exp"/>
</dbReference>